<evidence type="ECO:0000313" key="3">
    <source>
        <dbReference type="EMBL" id="ACN27742.1"/>
    </source>
</evidence>
<name>C0P426_MAIZE</name>
<feature type="transmembrane region" description="Helical" evidence="2">
    <location>
        <begin position="171"/>
        <end position="198"/>
    </location>
</feature>
<organism evidence="3">
    <name type="scientific">Zea mays</name>
    <name type="common">Maize</name>
    <dbReference type="NCBI Taxonomy" id="4577"/>
    <lineage>
        <taxon>Eukaryota</taxon>
        <taxon>Viridiplantae</taxon>
        <taxon>Streptophyta</taxon>
        <taxon>Embryophyta</taxon>
        <taxon>Tracheophyta</taxon>
        <taxon>Spermatophyta</taxon>
        <taxon>Magnoliopsida</taxon>
        <taxon>Liliopsida</taxon>
        <taxon>Poales</taxon>
        <taxon>Poaceae</taxon>
        <taxon>PACMAD clade</taxon>
        <taxon>Panicoideae</taxon>
        <taxon>Andropogonodae</taxon>
        <taxon>Andropogoneae</taxon>
        <taxon>Tripsacinae</taxon>
        <taxon>Zea</taxon>
    </lineage>
</organism>
<evidence type="ECO:0000256" key="2">
    <source>
        <dbReference type="SAM" id="Phobius"/>
    </source>
</evidence>
<dbReference type="GeneID" id="100382066"/>
<dbReference type="EMBL" id="BT063045">
    <property type="protein sequence ID" value="ACN27742.1"/>
    <property type="molecule type" value="mRNA"/>
</dbReference>
<proteinExistence type="evidence at transcript level"/>
<reference evidence="3" key="1">
    <citation type="journal article" date="2009" name="PLoS Genet.">
        <title>Sequencing, mapping, and analysis of 27,455 maize full-length cDNAs.</title>
        <authorList>
            <person name="Soderlund C."/>
            <person name="Descour A."/>
            <person name="Kudrna D."/>
            <person name="Bomhoff M."/>
            <person name="Boyd L."/>
            <person name="Currie J."/>
            <person name="Angelova A."/>
            <person name="Collura K."/>
            <person name="Wissotski M."/>
            <person name="Ashley E."/>
            <person name="Morrow D."/>
            <person name="Fernandes J."/>
            <person name="Walbot V."/>
            <person name="Yu Y."/>
        </authorList>
    </citation>
    <scope>NUCLEOTIDE SEQUENCE</scope>
    <source>
        <strain evidence="3">B73</strain>
    </source>
</reference>
<keyword evidence="2" id="KW-1133">Transmembrane helix</keyword>
<dbReference type="RefSeq" id="XP_020404000.1">
    <property type="nucleotide sequence ID" value="XM_020548411.2"/>
</dbReference>
<accession>C0P426</accession>
<protein>
    <submittedName>
        <fullName evidence="3">Uncharacterized protein</fullName>
    </submittedName>
</protein>
<dbReference type="HOGENOM" id="CLU_1257711_0_0_1"/>
<feature type="region of interest" description="Disordered" evidence="1">
    <location>
        <begin position="56"/>
        <end position="78"/>
    </location>
</feature>
<keyword evidence="2" id="KW-0472">Membrane</keyword>
<dbReference type="AlphaFoldDB" id="C0P426"/>
<sequence>MLPTPRTFLKRLALLVLDDRLVGLKKQIRFSPLAFASEPPVLNGDQTCPWPRARLGRGAAARRPEHPSSSPRALSSEPSCPLCRASIALPHWPLKHFFRVELGSISSSRSNSESPTLQQSSTARTRITEYIVEEELQVVLQRPAKPATEACHNGARATIVRGLTPTASFRSFFVVFFGMLASKFLFCLLLFWFCGVWVDFKDGEVPFAKIQNVLPIKMSA</sequence>
<dbReference type="KEGG" id="zma:100382066"/>
<evidence type="ECO:0000256" key="1">
    <source>
        <dbReference type="SAM" id="MobiDB-lite"/>
    </source>
</evidence>
<reference evidence="3" key="2">
    <citation type="submission" date="2012-06" db="EMBL/GenBank/DDBJ databases">
        <authorList>
            <person name="Yu Y."/>
            <person name="Currie J."/>
            <person name="Lomeli R."/>
            <person name="Angelova A."/>
            <person name="Collura K."/>
            <person name="Wissotski M."/>
            <person name="Campos D."/>
            <person name="Kudrna D."/>
            <person name="Golser W."/>
            <person name="Ashely E."/>
            <person name="Descour A."/>
            <person name="Fernandes J."/>
            <person name="Soderlund C."/>
            <person name="Walbot V."/>
        </authorList>
    </citation>
    <scope>NUCLEOTIDE SEQUENCE</scope>
    <source>
        <strain evidence="3">B73</strain>
    </source>
</reference>
<keyword evidence="2" id="KW-0812">Transmembrane</keyword>